<feature type="domain" description="Helix-hairpin-helix DNA-binding motif class 1" evidence="3">
    <location>
        <begin position="13"/>
        <end position="32"/>
    </location>
</feature>
<dbReference type="GO" id="GO:0015628">
    <property type="term" value="P:protein secretion by the type II secretion system"/>
    <property type="evidence" value="ECO:0007669"/>
    <property type="project" value="TreeGrafter"/>
</dbReference>
<organism evidence="4">
    <name type="scientific">hydrothermal vent metagenome</name>
    <dbReference type="NCBI Taxonomy" id="652676"/>
    <lineage>
        <taxon>unclassified sequences</taxon>
        <taxon>metagenomes</taxon>
        <taxon>ecological metagenomes</taxon>
    </lineage>
</organism>
<dbReference type="AlphaFoldDB" id="A0A3B0VIB1"/>
<proteinExistence type="predicted"/>
<dbReference type="GO" id="GO:0003677">
    <property type="term" value="F:DNA binding"/>
    <property type="evidence" value="ECO:0007669"/>
    <property type="project" value="InterPro"/>
</dbReference>
<name>A0A3B0VIB1_9ZZZZ</name>
<dbReference type="GO" id="GO:0015627">
    <property type="term" value="C:type II protein secretion system complex"/>
    <property type="evidence" value="ECO:0007669"/>
    <property type="project" value="TreeGrafter"/>
</dbReference>
<protein>
    <recommendedName>
        <fullName evidence="3">Helix-hairpin-helix DNA-binding motif class 1 domain-containing protein</fullName>
    </recommendedName>
</protein>
<feature type="domain" description="Helix-hairpin-helix DNA-binding motif class 1" evidence="3">
    <location>
        <begin position="43"/>
        <end position="62"/>
    </location>
</feature>
<keyword evidence="2" id="KW-0812">Transmembrane</keyword>
<dbReference type="EMBL" id="UOEU01000935">
    <property type="protein sequence ID" value="VAW42661.1"/>
    <property type="molecule type" value="Genomic_DNA"/>
</dbReference>
<keyword evidence="2" id="KW-1133">Transmembrane helix</keyword>
<dbReference type="PANTHER" id="PTHR21180:SF32">
    <property type="entry name" value="ENDONUCLEASE_EXONUCLEASE_PHOSPHATASE FAMILY DOMAIN-CONTAINING PROTEIN 1"/>
    <property type="match status" value="1"/>
</dbReference>
<reference evidence="4" key="1">
    <citation type="submission" date="2018-06" db="EMBL/GenBank/DDBJ databases">
        <authorList>
            <person name="Zhirakovskaya E."/>
        </authorList>
    </citation>
    <scope>NUCLEOTIDE SEQUENCE</scope>
</reference>
<dbReference type="PANTHER" id="PTHR21180">
    <property type="entry name" value="ENDONUCLEASE/EXONUCLEASE/PHOSPHATASE FAMILY DOMAIN-CONTAINING PROTEIN 1"/>
    <property type="match status" value="1"/>
</dbReference>
<dbReference type="InterPro" id="IPR010994">
    <property type="entry name" value="RuvA_2-like"/>
</dbReference>
<feature type="region of interest" description="Disordered" evidence="1">
    <location>
        <begin position="371"/>
        <end position="437"/>
    </location>
</feature>
<dbReference type="Pfam" id="PF12836">
    <property type="entry name" value="HHH_3"/>
    <property type="match status" value="1"/>
</dbReference>
<feature type="compositionally biased region" description="Low complexity" evidence="1">
    <location>
        <begin position="399"/>
        <end position="431"/>
    </location>
</feature>
<evidence type="ECO:0000256" key="2">
    <source>
        <dbReference type="SAM" id="Phobius"/>
    </source>
</evidence>
<dbReference type="InterPro" id="IPR003583">
    <property type="entry name" value="Hlx-hairpin-Hlx_DNA-bd_motif"/>
</dbReference>
<dbReference type="Gene3D" id="1.10.150.280">
    <property type="entry name" value="AF1531-like domain"/>
    <property type="match status" value="1"/>
</dbReference>
<dbReference type="SMART" id="SM00278">
    <property type="entry name" value="HhH1"/>
    <property type="match status" value="2"/>
</dbReference>
<accession>A0A3B0VIB1</accession>
<feature type="transmembrane region" description="Helical" evidence="2">
    <location>
        <begin position="243"/>
        <end position="264"/>
    </location>
</feature>
<dbReference type="InterPro" id="IPR051675">
    <property type="entry name" value="Endo/Exo/Phosphatase_dom_1"/>
</dbReference>
<gene>
    <name evidence="4" type="ORF">MNBD_CHLOROFLEXI01-4275</name>
</gene>
<dbReference type="GO" id="GO:0006281">
    <property type="term" value="P:DNA repair"/>
    <property type="evidence" value="ECO:0007669"/>
    <property type="project" value="InterPro"/>
</dbReference>
<feature type="compositionally biased region" description="Pro residues" evidence="1">
    <location>
        <begin position="389"/>
        <end position="398"/>
    </location>
</feature>
<sequence>MRTKIDINSANAETLTTISGIGPALAQRIIEYRETVHPFEEVIELTAVPGISEKMVRSFADRVTVSTESMGPGLPETARTEFVEDAVSSDGDDLEETPLLTDPEPVALLEASEQPEALLAAKMPEVEEIIVDEDAPNVEEIATDVDAAVESELVYAEDGIGGLDTEELLLSEEMAEPNQIVEEEEVVQTADFIPTPAVAEPIADPEPVPSETAPLANPMQAVPQQPPINWEAKARRRGCLSTLLGATFGAILGAVLTLAVLASLNNGTLNYAAPDAQIRQQLDTEIISRTNELNSLSTRVSVVATAEAEANQTLQADFEAANEDIAKNEEIISILATRSGDLALRLRDVAGAADTFNNFLDGLSSLLTELDADPTTPVPSSNSATRTPSPTPRPPTPTPLSLTTPLPTPTTAVQPTRTPQPTATPFTFPTTTPAPQP</sequence>
<evidence type="ECO:0000313" key="4">
    <source>
        <dbReference type="EMBL" id="VAW42661.1"/>
    </source>
</evidence>
<evidence type="ECO:0000259" key="3">
    <source>
        <dbReference type="SMART" id="SM00278"/>
    </source>
</evidence>
<evidence type="ECO:0000256" key="1">
    <source>
        <dbReference type="SAM" id="MobiDB-lite"/>
    </source>
</evidence>
<keyword evidence="2" id="KW-0472">Membrane</keyword>
<dbReference type="SUPFAM" id="SSF47781">
    <property type="entry name" value="RuvA domain 2-like"/>
    <property type="match status" value="1"/>
</dbReference>